<dbReference type="PANTHER" id="PTHR11487:SF0">
    <property type="entry name" value="S-ACYL FATTY ACID SYNTHASE THIOESTERASE, MEDIUM CHAIN"/>
    <property type="match status" value="1"/>
</dbReference>
<reference evidence="4" key="1">
    <citation type="submission" date="2016-10" db="EMBL/GenBank/DDBJ databases">
        <authorList>
            <person name="Varghese N."/>
            <person name="Submissions S."/>
        </authorList>
    </citation>
    <scope>NUCLEOTIDE SEQUENCE [LARGE SCALE GENOMIC DNA]</scope>
    <source>
        <strain evidence="4">CGMCC 4.7047</strain>
    </source>
</reference>
<comment type="similarity">
    <text evidence="1">Belongs to the thioesterase family.</text>
</comment>
<evidence type="ECO:0000313" key="4">
    <source>
        <dbReference type="Proteomes" id="UP000198873"/>
    </source>
</evidence>
<evidence type="ECO:0000259" key="2">
    <source>
        <dbReference type="Pfam" id="PF00975"/>
    </source>
</evidence>
<proteinExistence type="inferred from homology"/>
<sequence>MPPMNRDTELWLRRPFSRPEASVLLVCFPHAGGAASSFRPWQVLLPTGIDAVTVQYPGRQDRFAEDPVDSMDVMVQRIADALAGALEGPYALFGHSMGSAIAYEVALELRRRELPPPVRLLASGRPAPRHATGGEVHRRGDEALAAELVRLGGTPPEVLADPELRATVLRCVRGDYRLIECYRPAPHPPLDCPVSVLTGDRDPECDASAARTWAGVTRAPLDVTVFDGDHFFLVPQRERVAEVIARDLGLPATRPARIWPSTP</sequence>
<dbReference type="PANTHER" id="PTHR11487">
    <property type="entry name" value="THIOESTERASE"/>
    <property type="match status" value="1"/>
</dbReference>
<dbReference type="SUPFAM" id="SSF53474">
    <property type="entry name" value="alpha/beta-Hydrolases"/>
    <property type="match status" value="1"/>
</dbReference>
<dbReference type="RefSeq" id="WP_019434237.1">
    <property type="nucleotide sequence ID" value="NZ_FPAB01000001.1"/>
</dbReference>
<dbReference type="EMBL" id="FPAB01000001">
    <property type="protein sequence ID" value="SFS40782.1"/>
    <property type="molecule type" value="Genomic_DNA"/>
</dbReference>
<feature type="domain" description="Thioesterase" evidence="2">
    <location>
        <begin position="25"/>
        <end position="246"/>
    </location>
</feature>
<dbReference type="GO" id="GO:0008610">
    <property type="term" value="P:lipid biosynthetic process"/>
    <property type="evidence" value="ECO:0007669"/>
    <property type="project" value="TreeGrafter"/>
</dbReference>
<dbReference type="Gene3D" id="3.40.50.1820">
    <property type="entry name" value="alpha/beta hydrolase"/>
    <property type="match status" value="1"/>
</dbReference>
<dbReference type="InterPro" id="IPR001031">
    <property type="entry name" value="Thioesterase"/>
</dbReference>
<dbReference type="Proteomes" id="UP000198873">
    <property type="component" value="Unassembled WGS sequence"/>
</dbReference>
<organism evidence="3 4">
    <name type="scientific">Streptomyces harbinensis</name>
    <dbReference type="NCBI Taxonomy" id="1176198"/>
    <lineage>
        <taxon>Bacteria</taxon>
        <taxon>Bacillati</taxon>
        <taxon>Actinomycetota</taxon>
        <taxon>Actinomycetes</taxon>
        <taxon>Kitasatosporales</taxon>
        <taxon>Streptomycetaceae</taxon>
        <taxon>Streptomyces</taxon>
    </lineage>
</organism>
<dbReference type="STRING" id="1176198.SAMN05444716_101576"/>
<evidence type="ECO:0000313" key="3">
    <source>
        <dbReference type="EMBL" id="SFS40782.1"/>
    </source>
</evidence>
<dbReference type="AlphaFoldDB" id="A0A1I6PKS0"/>
<keyword evidence="4" id="KW-1185">Reference proteome</keyword>
<dbReference type="InterPro" id="IPR029058">
    <property type="entry name" value="AB_hydrolase_fold"/>
</dbReference>
<gene>
    <name evidence="3" type="ORF">SAMN05444716_101576</name>
</gene>
<dbReference type="Pfam" id="PF00975">
    <property type="entry name" value="Thioesterase"/>
    <property type="match status" value="1"/>
</dbReference>
<accession>A0A1I6PKS0</accession>
<name>A0A1I6PKS0_9ACTN</name>
<dbReference type="InterPro" id="IPR012223">
    <property type="entry name" value="TEII"/>
</dbReference>
<protein>
    <submittedName>
        <fullName evidence="3">Pyochelin biosynthetic protein PchC</fullName>
    </submittedName>
</protein>
<evidence type="ECO:0000256" key="1">
    <source>
        <dbReference type="ARBA" id="ARBA00007169"/>
    </source>
</evidence>